<comment type="caution">
    <text evidence="2">The sequence shown here is derived from an EMBL/GenBank/DDBJ whole genome shotgun (WGS) entry which is preliminary data.</text>
</comment>
<feature type="signal peptide" evidence="1">
    <location>
        <begin position="1"/>
        <end position="20"/>
    </location>
</feature>
<dbReference type="AlphaFoldDB" id="A0A2T7NTH8"/>
<evidence type="ECO:0000313" key="2">
    <source>
        <dbReference type="EMBL" id="PVD24446.1"/>
    </source>
</evidence>
<organism evidence="2 3">
    <name type="scientific">Pomacea canaliculata</name>
    <name type="common">Golden apple snail</name>
    <dbReference type="NCBI Taxonomy" id="400727"/>
    <lineage>
        <taxon>Eukaryota</taxon>
        <taxon>Metazoa</taxon>
        <taxon>Spiralia</taxon>
        <taxon>Lophotrochozoa</taxon>
        <taxon>Mollusca</taxon>
        <taxon>Gastropoda</taxon>
        <taxon>Caenogastropoda</taxon>
        <taxon>Architaenioglossa</taxon>
        <taxon>Ampullarioidea</taxon>
        <taxon>Ampullariidae</taxon>
        <taxon>Pomacea</taxon>
    </lineage>
</organism>
<name>A0A2T7NTH8_POMCA</name>
<evidence type="ECO:0000256" key="1">
    <source>
        <dbReference type="SAM" id="SignalP"/>
    </source>
</evidence>
<sequence>MYVLLGALVLGMICRQQAQLQPTCVRYKSINLLKTGSCRIKETFLNDFRHFPHTKHPSGRVLPPSASRPTSVFKLTTHCLQ</sequence>
<keyword evidence="3" id="KW-1185">Reference proteome</keyword>
<dbReference type="EMBL" id="PZQS01000009">
    <property type="protein sequence ID" value="PVD24446.1"/>
    <property type="molecule type" value="Genomic_DNA"/>
</dbReference>
<evidence type="ECO:0008006" key="4">
    <source>
        <dbReference type="Google" id="ProtNLM"/>
    </source>
</evidence>
<gene>
    <name evidence="2" type="ORF">C0Q70_14929</name>
</gene>
<reference evidence="2 3" key="1">
    <citation type="submission" date="2018-04" db="EMBL/GenBank/DDBJ databases">
        <title>The genome of golden apple snail Pomacea canaliculata provides insight into stress tolerance and invasive adaptation.</title>
        <authorList>
            <person name="Liu C."/>
            <person name="Liu B."/>
            <person name="Ren Y."/>
            <person name="Zhang Y."/>
            <person name="Wang H."/>
            <person name="Li S."/>
            <person name="Jiang F."/>
            <person name="Yin L."/>
            <person name="Zhang G."/>
            <person name="Qian W."/>
            <person name="Fan W."/>
        </authorList>
    </citation>
    <scope>NUCLEOTIDE SEQUENCE [LARGE SCALE GENOMIC DNA]</scope>
    <source>
        <strain evidence="2">SZHN2017</strain>
        <tissue evidence="2">Muscle</tissue>
    </source>
</reference>
<feature type="chain" id="PRO_5015687257" description="Secreted protein" evidence="1">
    <location>
        <begin position="21"/>
        <end position="81"/>
    </location>
</feature>
<protein>
    <recommendedName>
        <fullName evidence="4">Secreted protein</fullName>
    </recommendedName>
</protein>
<keyword evidence="1" id="KW-0732">Signal</keyword>
<dbReference type="Proteomes" id="UP000245119">
    <property type="component" value="Linkage Group LG9"/>
</dbReference>
<evidence type="ECO:0000313" key="3">
    <source>
        <dbReference type="Proteomes" id="UP000245119"/>
    </source>
</evidence>
<proteinExistence type="predicted"/>
<accession>A0A2T7NTH8</accession>